<organism evidence="1 2">
    <name type="scientific">Chlamydomonas reinhardtii</name>
    <name type="common">Chlamydomonas smithii</name>
    <dbReference type="NCBI Taxonomy" id="3055"/>
    <lineage>
        <taxon>Eukaryota</taxon>
        <taxon>Viridiplantae</taxon>
        <taxon>Chlorophyta</taxon>
        <taxon>core chlorophytes</taxon>
        <taxon>Chlorophyceae</taxon>
        <taxon>CS clade</taxon>
        <taxon>Chlamydomonadales</taxon>
        <taxon>Chlamydomonadaceae</taxon>
        <taxon>Chlamydomonas</taxon>
    </lineage>
</organism>
<reference evidence="1 2" key="1">
    <citation type="journal article" date="2007" name="Science">
        <title>The Chlamydomonas genome reveals the evolution of key animal and plant functions.</title>
        <authorList>
            <person name="Merchant S.S."/>
            <person name="Prochnik S.E."/>
            <person name="Vallon O."/>
            <person name="Harris E.H."/>
            <person name="Karpowicz S.J."/>
            <person name="Witman G.B."/>
            <person name="Terry A."/>
            <person name="Salamov A."/>
            <person name="Fritz-Laylin L.K."/>
            <person name="Marechal-Drouard L."/>
            <person name="Marshall W.F."/>
            <person name="Qu L.H."/>
            <person name="Nelson D.R."/>
            <person name="Sanderfoot A.A."/>
            <person name="Spalding M.H."/>
            <person name="Kapitonov V.V."/>
            <person name="Ren Q."/>
            <person name="Ferris P."/>
            <person name="Lindquist E."/>
            <person name="Shapiro H."/>
            <person name="Lucas S.M."/>
            <person name="Grimwood J."/>
            <person name="Schmutz J."/>
            <person name="Cardol P."/>
            <person name="Cerutti H."/>
            <person name="Chanfreau G."/>
            <person name="Chen C.L."/>
            <person name="Cognat V."/>
            <person name="Croft M.T."/>
            <person name="Dent R."/>
            <person name="Dutcher S."/>
            <person name="Fernandez E."/>
            <person name="Fukuzawa H."/>
            <person name="Gonzalez-Ballester D."/>
            <person name="Gonzalez-Halphen D."/>
            <person name="Hallmann A."/>
            <person name="Hanikenne M."/>
            <person name="Hippler M."/>
            <person name="Inwood W."/>
            <person name="Jabbari K."/>
            <person name="Kalanon M."/>
            <person name="Kuras R."/>
            <person name="Lefebvre P.A."/>
            <person name="Lemaire S.D."/>
            <person name="Lobanov A.V."/>
            <person name="Lohr M."/>
            <person name="Manuell A."/>
            <person name="Meier I."/>
            <person name="Mets L."/>
            <person name="Mittag M."/>
            <person name="Mittelmeier T."/>
            <person name="Moroney J.V."/>
            <person name="Moseley J."/>
            <person name="Napoli C."/>
            <person name="Nedelcu A.M."/>
            <person name="Niyogi K."/>
            <person name="Novoselov S.V."/>
            <person name="Paulsen I.T."/>
            <person name="Pazour G."/>
            <person name="Purton S."/>
            <person name="Ral J.P."/>
            <person name="Riano-Pachon D.M."/>
            <person name="Riekhof W."/>
            <person name="Rymarquis L."/>
            <person name="Schroda M."/>
            <person name="Stern D."/>
            <person name="Umen J."/>
            <person name="Willows R."/>
            <person name="Wilson N."/>
            <person name="Zimmer S.L."/>
            <person name="Allmer J."/>
            <person name="Balk J."/>
            <person name="Bisova K."/>
            <person name="Chen C.J."/>
            <person name="Elias M."/>
            <person name="Gendler K."/>
            <person name="Hauser C."/>
            <person name="Lamb M.R."/>
            <person name="Ledford H."/>
            <person name="Long J.C."/>
            <person name="Minagawa J."/>
            <person name="Page M.D."/>
            <person name="Pan J."/>
            <person name="Pootakham W."/>
            <person name="Roje S."/>
            <person name="Rose A."/>
            <person name="Stahlberg E."/>
            <person name="Terauchi A.M."/>
            <person name="Yang P."/>
            <person name="Ball S."/>
            <person name="Bowler C."/>
            <person name="Dieckmann C.L."/>
            <person name="Gladyshev V.N."/>
            <person name="Green P."/>
            <person name="Jorgensen R."/>
            <person name="Mayfield S."/>
            <person name="Mueller-Roeber B."/>
            <person name="Rajamani S."/>
            <person name="Sayre R.T."/>
            <person name="Brokstein P."/>
            <person name="Dubchak I."/>
            <person name="Goodstein D."/>
            <person name="Hornick L."/>
            <person name="Huang Y.W."/>
            <person name="Jhaveri J."/>
            <person name="Luo Y."/>
            <person name="Martinez D."/>
            <person name="Ngau W.C."/>
            <person name="Otillar B."/>
            <person name="Poliakov A."/>
            <person name="Porter A."/>
            <person name="Szajkowski L."/>
            <person name="Werner G."/>
            <person name="Zhou K."/>
            <person name="Grigoriev I.V."/>
            <person name="Rokhsar D.S."/>
            <person name="Grossman A.R."/>
        </authorList>
    </citation>
    <scope>NUCLEOTIDE SEQUENCE [LARGE SCALE GENOMIC DNA]</scope>
    <source>
        <strain evidence="2">CC-503</strain>
    </source>
</reference>
<dbReference type="EMBL" id="CM008971">
    <property type="protein sequence ID" value="PNW77115.1"/>
    <property type="molecule type" value="Genomic_DNA"/>
</dbReference>
<dbReference type="GeneID" id="66054956"/>
<proteinExistence type="predicted"/>
<evidence type="ECO:0000313" key="2">
    <source>
        <dbReference type="Proteomes" id="UP000006906"/>
    </source>
</evidence>
<sequence length="113" mass="12016">MDPEQAREELRTVLRTFGAEVTLFKDPHLDIMLGARYSSTHTLKSASREGLTSTGLPVGLVDYILALKGGATAGTGPGSSAAADVARKDHVIDGKQLLAEWYRSVTGAKEKTS</sequence>
<keyword evidence="2" id="KW-1185">Reference proteome</keyword>
<dbReference type="ExpressionAtlas" id="A0A2K3D9B3">
    <property type="expression patterns" value="baseline and differential"/>
</dbReference>
<name>A0A2K3D9B3_CHLRE</name>
<protein>
    <submittedName>
        <fullName evidence="1">Uncharacterized protein</fullName>
    </submittedName>
</protein>
<dbReference type="Proteomes" id="UP000006906">
    <property type="component" value="Chromosome 10"/>
</dbReference>
<accession>A0A2K3D9B3</accession>
<dbReference type="Gramene" id="PNW77115">
    <property type="protein sequence ID" value="PNW77115"/>
    <property type="gene ID" value="CHLRE_10g422718v5"/>
</dbReference>
<gene>
    <name evidence="1" type="ORF">CHLRE_10g422718v5</name>
</gene>
<dbReference type="InParanoid" id="A0A2K3D9B3"/>
<dbReference type="OrthoDB" id="536933at2759"/>
<evidence type="ECO:0000313" key="1">
    <source>
        <dbReference type="EMBL" id="PNW77115.1"/>
    </source>
</evidence>
<dbReference type="KEGG" id="cre:CHLRE_10g422718v5"/>
<dbReference type="AlphaFoldDB" id="A0A2K3D9B3"/>
<dbReference type="RefSeq" id="XP_042919901.1">
    <property type="nucleotide sequence ID" value="XM_043066504.1"/>
</dbReference>